<dbReference type="PANTHER" id="PTHR23514">
    <property type="entry name" value="BYPASS OF STOP CODON PROTEIN 6"/>
    <property type="match status" value="1"/>
</dbReference>
<evidence type="ECO:0000313" key="9">
    <source>
        <dbReference type="EMBL" id="SMF77986.1"/>
    </source>
</evidence>
<dbReference type="InterPro" id="IPR036259">
    <property type="entry name" value="MFS_trans_sf"/>
</dbReference>
<feature type="domain" description="Major facilitator superfamily (MFS) profile" evidence="8">
    <location>
        <begin position="1"/>
        <end position="383"/>
    </location>
</feature>
<dbReference type="GO" id="GO:0012505">
    <property type="term" value="C:endomembrane system"/>
    <property type="evidence" value="ECO:0007669"/>
    <property type="project" value="UniProtKB-SubCell"/>
</dbReference>
<name>A0A1Y6CMK6_9BACT</name>
<feature type="transmembrane region" description="Helical" evidence="7">
    <location>
        <begin position="44"/>
        <end position="64"/>
    </location>
</feature>
<feature type="transmembrane region" description="Helical" evidence="7">
    <location>
        <begin position="271"/>
        <end position="291"/>
    </location>
</feature>
<gene>
    <name evidence="9" type="ORF">SAMN06296036_1329</name>
</gene>
<keyword evidence="4 7" id="KW-0812">Transmembrane</keyword>
<evidence type="ECO:0000256" key="5">
    <source>
        <dbReference type="ARBA" id="ARBA00022989"/>
    </source>
</evidence>
<dbReference type="GO" id="GO:0022857">
    <property type="term" value="F:transmembrane transporter activity"/>
    <property type="evidence" value="ECO:0007669"/>
    <property type="project" value="InterPro"/>
</dbReference>
<dbReference type="RefSeq" id="WP_132325255.1">
    <property type="nucleotide sequence ID" value="NZ_FWZT01000032.1"/>
</dbReference>
<evidence type="ECO:0000313" key="10">
    <source>
        <dbReference type="Proteomes" id="UP000192907"/>
    </source>
</evidence>
<evidence type="ECO:0000256" key="1">
    <source>
        <dbReference type="ARBA" id="ARBA00004127"/>
    </source>
</evidence>
<feature type="transmembrane region" description="Helical" evidence="7">
    <location>
        <begin position="323"/>
        <end position="342"/>
    </location>
</feature>
<comment type="similarity">
    <text evidence="2">Belongs to the major facilitator superfamily.</text>
</comment>
<dbReference type="GO" id="GO:0016020">
    <property type="term" value="C:membrane"/>
    <property type="evidence" value="ECO:0007669"/>
    <property type="project" value="TreeGrafter"/>
</dbReference>
<proteinExistence type="inferred from homology"/>
<evidence type="ECO:0000256" key="4">
    <source>
        <dbReference type="ARBA" id="ARBA00022692"/>
    </source>
</evidence>
<dbReference type="EMBL" id="FWZT01000032">
    <property type="protein sequence ID" value="SMF77986.1"/>
    <property type="molecule type" value="Genomic_DNA"/>
</dbReference>
<feature type="transmembrane region" description="Helical" evidence="7">
    <location>
        <begin position="247"/>
        <end position="264"/>
    </location>
</feature>
<keyword evidence="10" id="KW-1185">Reference proteome</keyword>
<evidence type="ECO:0000256" key="2">
    <source>
        <dbReference type="ARBA" id="ARBA00008335"/>
    </source>
</evidence>
<dbReference type="Proteomes" id="UP000192907">
    <property type="component" value="Unassembled WGS sequence"/>
</dbReference>
<keyword evidence="6 7" id="KW-0472">Membrane</keyword>
<dbReference type="PROSITE" id="PS50850">
    <property type="entry name" value="MFS"/>
    <property type="match status" value="1"/>
</dbReference>
<dbReference type="PANTHER" id="PTHR23514:SF3">
    <property type="entry name" value="BYPASS OF STOP CODON PROTEIN 6"/>
    <property type="match status" value="1"/>
</dbReference>
<keyword evidence="3" id="KW-0813">Transport</keyword>
<protein>
    <submittedName>
        <fullName evidence="9">Fucose permease</fullName>
    </submittedName>
</protein>
<evidence type="ECO:0000256" key="3">
    <source>
        <dbReference type="ARBA" id="ARBA00022448"/>
    </source>
</evidence>
<dbReference type="STRING" id="1513793.SAMN06296036_1329"/>
<feature type="transmembrane region" description="Helical" evidence="7">
    <location>
        <begin position="76"/>
        <end position="94"/>
    </location>
</feature>
<feature type="transmembrane region" description="Helical" evidence="7">
    <location>
        <begin position="297"/>
        <end position="316"/>
    </location>
</feature>
<dbReference type="AlphaFoldDB" id="A0A1Y6CMK6"/>
<evidence type="ECO:0000256" key="6">
    <source>
        <dbReference type="ARBA" id="ARBA00023136"/>
    </source>
</evidence>
<evidence type="ECO:0000256" key="7">
    <source>
        <dbReference type="SAM" id="Phobius"/>
    </source>
</evidence>
<feature type="transmembrane region" description="Helical" evidence="7">
    <location>
        <begin position="100"/>
        <end position="122"/>
    </location>
</feature>
<dbReference type="Pfam" id="PF07690">
    <property type="entry name" value="MFS_1"/>
    <property type="match status" value="1"/>
</dbReference>
<feature type="transmembrane region" description="Helical" evidence="7">
    <location>
        <begin position="163"/>
        <end position="185"/>
    </location>
</feature>
<dbReference type="InterPro" id="IPR051788">
    <property type="entry name" value="MFS_Transporter"/>
</dbReference>
<dbReference type="OrthoDB" id="5289332at2"/>
<feature type="transmembrane region" description="Helical" evidence="7">
    <location>
        <begin position="134"/>
        <end position="157"/>
    </location>
</feature>
<organism evidence="9 10">
    <name type="scientific">Pseudobacteriovorax antillogorgiicola</name>
    <dbReference type="NCBI Taxonomy" id="1513793"/>
    <lineage>
        <taxon>Bacteria</taxon>
        <taxon>Pseudomonadati</taxon>
        <taxon>Bdellovibrionota</taxon>
        <taxon>Oligoflexia</taxon>
        <taxon>Oligoflexales</taxon>
        <taxon>Pseudobacteriovoracaceae</taxon>
        <taxon>Pseudobacteriovorax</taxon>
    </lineage>
</organism>
<keyword evidence="5 7" id="KW-1133">Transmembrane helix</keyword>
<dbReference type="Gene3D" id="1.20.1250.20">
    <property type="entry name" value="MFS general substrate transporter like domains"/>
    <property type="match status" value="1"/>
</dbReference>
<feature type="transmembrane region" description="Helical" evidence="7">
    <location>
        <begin position="206"/>
        <end position="227"/>
    </location>
</feature>
<reference evidence="10" key="1">
    <citation type="submission" date="2017-04" db="EMBL/GenBank/DDBJ databases">
        <authorList>
            <person name="Varghese N."/>
            <person name="Submissions S."/>
        </authorList>
    </citation>
    <scope>NUCLEOTIDE SEQUENCE [LARGE SCALE GENOMIC DNA]</scope>
    <source>
        <strain evidence="10">RKEM611</strain>
    </source>
</reference>
<dbReference type="InterPro" id="IPR011701">
    <property type="entry name" value="MFS"/>
</dbReference>
<feature type="transmembrane region" description="Helical" evidence="7">
    <location>
        <begin position="7"/>
        <end position="24"/>
    </location>
</feature>
<dbReference type="SUPFAM" id="SSF103473">
    <property type="entry name" value="MFS general substrate transporter"/>
    <property type="match status" value="1"/>
</dbReference>
<evidence type="ECO:0000259" key="8">
    <source>
        <dbReference type="PROSITE" id="PS50850"/>
    </source>
</evidence>
<accession>A0A1Y6CMK6</accession>
<comment type="subcellular location">
    <subcellularLocation>
        <location evidence="1">Endomembrane system</location>
        <topology evidence="1">Multi-pass membrane protein</topology>
    </subcellularLocation>
</comment>
<feature type="transmembrane region" description="Helical" evidence="7">
    <location>
        <begin position="354"/>
        <end position="373"/>
    </location>
</feature>
<dbReference type="InterPro" id="IPR020846">
    <property type="entry name" value="MFS_dom"/>
</dbReference>
<sequence length="383" mass="42704">MSRTTIHPGYVFAGIATLVSVSFLDNIRGPLLPILCERLNLSYSYGGLFLTIGNFAAVVSTLMMGRALKRHSEKKVTLFICGFCALPGFIAPWVHDLVRLLALGLVMGAGVALMGSICNILTIKGSPSHLRGRLLSIQQVMYGVGSFLGPMTFAWFYEAQYPWWTAISIMSLANLILAGIITRVVPDEPAEDHDLNQPKEPFQWYSLVPVTLFAIYVGGEVLTSMWMSTYFIQVQNYSTVDASQLTSYFFLAISSSRFLSFLLVRPQWERMAMIGSLVLGITFILLAINGYPKLMPLAGLLGPFFPLFMAQVSHIYPKLWKSMTIWIFTAIQTSLALIHLSVGQLTDWVGIERAFYLAPLMITIALFMSLSFFRNNPIKFQST</sequence>